<dbReference type="PROSITE" id="PS00027">
    <property type="entry name" value="HOMEOBOX_1"/>
    <property type="match status" value="1"/>
</dbReference>
<feature type="compositionally biased region" description="Polar residues" evidence="8">
    <location>
        <begin position="340"/>
        <end position="350"/>
    </location>
</feature>
<keyword evidence="2" id="KW-0217">Developmental protein</keyword>
<dbReference type="InterPro" id="IPR020479">
    <property type="entry name" value="HD_metazoa"/>
</dbReference>
<sequence>MSDSCQNEVGYQGRGSIPEMHKGYYDNSMMYQGYYGNGYSGYPQDTRMAYGATPAQQGQVQDPYRAQCLVQGASPGLQLPQGQPGLDYSHQGFGASPCMGPGTPPMGLGPVSGNPQNAQMMQGQKPQEIYPWMRESRHNGKPRAPSAQQTPPVAVADYGAENQSAGVGGQSQVGQPSKRARTAYTSAQLVELEKEFHFNRYLCRPRRIEMAALLNLTERQIKIWFQNRRMKYKKDQKQKNLMEKQYAGDASMQDTQTLMDDHKSGGNGVTSDSDDSTHASSAGIQDGGALSPSDVTRSGMPSYPSALKSEQSPVSIRPPVMTSSHDVSSPNSLTSSTSPHVNGTASSPSANYHHLPQGHYASQGHLQGQMMRGMTLPIQPPQNMCSMDNMNVYSQGHYASTKLTHL</sequence>
<evidence type="ECO:0000256" key="3">
    <source>
        <dbReference type="ARBA" id="ARBA00023125"/>
    </source>
</evidence>
<dbReference type="InterPro" id="IPR017970">
    <property type="entry name" value="Homeobox_CS"/>
</dbReference>
<dbReference type="InterPro" id="IPR009057">
    <property type="entry name" value="Homeodomain-like_sf"/>
</dbReference>
<evidence type="ECO:0000259" key="9">
    <source>
        <dbReference type="PROSITE" id="PS50071"/>
    </source>
</evidence>
<dbReference type="InterPro" id="IPR001356">
    <property type="entry name" value="HD"/>
</dbReference>
<reference evidence="10" key="2">
    <citation type="journal article" date="2008" name="PLoS ONE">
        <title>Genomic organization and expression demonstrate spatial and temporal Hox gene colinearity in the lophotrochozoan Capitella sp. I.</title>
        <authorList>
            <person name="Frobius A.C."/>
            <person name="Matus D.Q."/>
            <person name="Seaver E.C."/>
        </authorList>
    </citation>
    <scope>NUCLEOTIDE SEQUENCE</scope>
</reference>
<keyword evidence="3 6" id="KW-0238">DNA-binding</keyword>
<keyword evidence="5 6" id="KW-0539">Nucleus</keyword>
<evidence type="ECO:0000256" key="7">
    <source>
        <dbReference type="RuleBase" id="RU000682"/>
    </source>
</evidence>
<organism evidence="10">
    <name type="scientific">Capitella teleta</name>
    <name type="common">Polychaete worm</name>
    <dbReference type="NCBI Taxonomy" id="283909"/>
    <lineage>
        <taxon>Eukaryota</taxon>
        <taxon>Metazoa</taxon>
        <taxon>Spiralia</taxon>
        <taxon>Lophotrochozoa</taxon>
        <taxon>Annelida</taxon>
        <taxon>Polychaeta</taxon>
        <taxon>Sedentaria</taxon>
        <taxon>Scolecida</taxon>
        <taxon>Capitellidae</taxon>
        <taxon>Capitella</taxon>
    </lineage>
</organism>
<dbReference type="FunFam" id="1.10.10.60:FF:000504">
    <property type="entry name" value="Transcription factor RFX3"/>
    <property type="match status" value="1"/>
</dbReference>
<evidence type="ECO:0000256" key="4">
    <source>
        <dbReference type="ARBA" id="ARBA00023155"/>
    </source>
</evidence>
<comment type="subcellular location">
    <subcellularLocation>
        <location evidence="1 6 7">Nucleus</location>
    </subcellularLocation>
</comment>
<dbReference type="Gene3D" id="1.10.10.60">
    <property type="entry name" value="Homeodomain-like"/>
    <property type="match status" value="1"/>
</dbReference>
<dbReference type="SUPFAM" id="SSF46689">
    <property type="entry name" value="Homeodomain-like"/>
    <property type="match status" value="1"/>
</dbReference>
<dbReference type="PANTHER" id="PTHR45664:SF18">
    <property type="entry name" value="HOMEOBOX PROTEIN HOX3"/>
    <property type="match status" value="1"/>
</dbReference>
<evidence type="ECO:0000256" key="6">
    <source>
        <dbReference type="PROSITE-ProRule" id="PRU00108"/>
    </source>
</evidence>
<dbReference type="GO" id="GO:0000981">
    <property type="term" value="F:DNA-binding transcription factor activity, RNA polymerase II-specific"/>
    <property type="evidence" value="ECO:0007669"/>
    <property type="project" value="InterPro"/>
</dbReference>
<evidence type="ECO:0000256" key="1">
    <source>
        <dbReference type="ARBA" id="ARBA00004123"/>
    </source>
</evidence>
<evidence type="ECO:0000256" key="8">
    <source>
        <dbReference type="SAM" id="MobiDB-lite"/>
    </source>
</evidence>
<evidence type="ECO:0000256" key="2">
    <source>
        <dbReference type="ARBA" id="ARBA00022473"/>
    </source>
</evidence>
<evidence type="ECO:0000313" key="10">
    <source>
        <dbReference type="EMBL" id="ABY67954.1"/>
    </source>
</evidence>
<dbReference type="PROSITE" id="PS50071">
    <property type="entry name" value="HOMEOBOX_2"/>
    <property type="match status" value="1"/>
</dbReference>
<dbReference type="PROSITE" id="PS00032">
    <property type="entry name" value="ANTENNAPEDIA"/>
    <property type="match status" value="1"/>
</dbReference>
<dbReference type="EMBL" id="EU196539">
    <property type="protein sequence ID" value="ABY67954.1"/>
    <property type="molecule type" value="mRNA"/>
</dbReference>
<feature type="compositionally biased region" description="Low complexity" evidence="8">
    <location>
        <begin position="328"/>
        <end position="339"/>
    </location>
</feature>
<reference evidence="10" key="1">
    <citation type="submission" date="2007-10" db="EMBL/GenBank/DDBJ databases">
        <authorList>
            <person name="Froebius A.C."/>
            <person name="Seaver E.C."/>
        </authorList>
    </citation>
    <scope>NUCLEOTIDE SEQUENCE</scope>
</reference>
<feature type="region of interest" description="Disordered" evidence="8">
    <location>
        <begin position="257"/>
        <end position="360"/>
    </location>
</feature>
<dbReference type="PRINTS" id="PR00024">
    <property type="entry name" value="HOMEOBOX"/>
</dbReference>
<dbReference type="PANTHER" id="PTHR45664">
    <property type="entry name" value="PROTEIN ZERKNUELLT 1-RELATED"/>
    <property type="match status" value="1"/>
</dbReference>
<dbReference type="CDD" id="cd00086">
    <property type="entry name" value="homeodomain"/>
    <property type="match status" value="1"/>
</dbReference>
<proteinExistence type="evidence at transcript level"/>
<dbReference type="Pfam" id="PF00046">
    <property type="entry name" value="Homeodomain"/>
    <property type="match status" value="1"/>
</dbReference>
<dbReference type="GO" id="GO:0000978">
    <property type="term" value="F:RNA polymerase II cis-regulatory region sequence-specific DNA binding"/>
    <property type="evidence" value="ECO:0007669"/>
    <property type="project" value="TreeGrafter"/>
</dbReference>
<keyword evidence="4 6" id="KW-0371">Homeobox</keyword>
<accession>B6RFX5</accession>
<dbReference type="GO" id="GO:0005634">
    <property type="term" value="C:nucleus"/>
    <property type="evidence" value="ECO:0007669"/>
    <property type="project" value="UniProtKB-SubCell"/>
</dbReference>
<evidence type="ECO:0000256" key="5">
    <source>
        <dbReference type="ARBA" id="ARBA00023242"/>
    </source>
</evidence>
<dbReference type="SMART" id="SM00389">
    <property type="entry name" value="HOX"/>
    <property type="match status" value="1"/>
</dbReference>
<feature type="DNA-binding region" description="Homeobox" evidence="6">
    <location>
        <begin position="177"/>
        <end position="236"/>
    </location>
</feature>
<dbReference type="InterPro" id="IPR001827">
    <property type="entry name" value="Homeobox_Antennapedia_CS"/>
</dbReference>
<feature type="domain" description="Homeobox" evidence="9">
    <location>
        <begin position="175"/>
        <end position="235"/>
    </location>
</feature>
<name>B6RFX5_CAPTE</name>
<protein>
    <submittedName>
        <fullName evidence="10">Hox3 protein</fullName>
    </submittedName>
</protein>
<dbReference type="AlphaFoldDB" id="B6RFX5"/>